<evidence type="ECO:0000313" key="2">
    <source>
        <dbReference type="EMBL" id="KAG7527270.1"/>
    </source>
</evidence>
<feature type="region of interest" description="Disordered" evidence="1">
    <location>
        <begin position="754"/>
        <end position="940"/>
    </location>
</feature>
<keyword evidence="3" id="KW-1185">Reference proteome</keyword>
<feature type="compositionally biased region" description="Pro residues" evidence="1">
    <location>
        <begin position="14"/>
        <end position="29"/>
    </location>
</feature>
<protein>
    <submittedName>
        <fullName evidence="2">Uncharacterized protein</fullName>
    </submittedName>
</protein>
<feature type="region of interest" description="Disordered" evidence="1">
    <location>
        <begin position="547"/>
        <end position="657"/>
    </location>
</feature>
<feature type="compositionally biased region" description="Basic and acidic residues" evidence="1">
    <location>
        <begin position="861"/>
        <end position="893"/>
    </location>
</feature>
<gene>
    <name evidence="2" type="ORF">FFLO_07100</name>
</gene>
<proteinExistence type="predicted"/>
<feature type="region of interest" description="Disordered" evidence="1">
    <location>
        <begin position="73"/>
        <end position="503"/>
    </location>
</feature>
<dbReference type="AlphaFoldDB" id="A0A8K0JDY7"/>
<feature type="compositionally biased region" description="Basic and acidic residues" evidence="1">
    <location>
        <begin position="764"/>
        <end position="780"/>
    </location>
</feature>
<feature type="compositionally biased region" description="Polar residues" evidence="1">
    <location>
        <begin position="44"/>
        <end position="53"/>
    </location>
</feature>
<feature type="compositionally biased region" description="Polar residues" evidence="1">
    <location>
        <begin position="574"/>
        <end position="587"/>
    </location>
</feature>
<feature type="compositionally biased region" description="Polar residues" evidence="1">
    <location>
        <begin position="847"/>
        <end position="860"/>
    </location>
</feature>
<feature type="compositionally biased region" description="Polar residues" evidence="1">
    <location>
        <begin position="114"/>
        <end position="133"/>
    </location>
</feature>
<feature type="compositionally biased region" description="Low complexity" evidence="1">
    <location>
        <begin position="267"/>
        <end position="292"/>
    </location>
</feature>
<feature type="compositionally biased region" description="Low complexity" evidence="1">
    <location>
        <begin position="210"/>
        <end position="232"/>
    </location>
</feature>
<feature type="compositionally biased region" description="Basic and acidic residues" evidence="1">
    <location>
        <begin position="901"/>
        <end position="915"/>
    </location>
</feature>
<sequence>MTSSTTAIRTTDPMPTPVTPSTPSPPKPVPALHGSLSLPYARNPSGTDSVINDPRQTYLSQVWGVKTKPRFSGITTASTRSHPHSGMDQARGIAKNDAGRIGDWGEMRKESKENQPIPNDTTAAHQAYSQRDTGSAGPLVVEDPDQVIGRKSNSRHQQKAFVRQPPIISTSTFPQPLKTAHSKSTSLSLRAETMSPIESGSDTDSDRTPTRPTFDLARQSQSYSSLHTYSSTGERPAQKEKEDYNPVLSALAFQSRLLSPDPKPRIQSQTQTQTQSQPQFQSQPRHTTTPTTTTPPRPNRSASTSGSHTIDGYGPPQPPTVSPVSAERKAAIAAAERRRSLQGQGNGSPGRRAPGSPGRYDGSPGRPSPSRDTLAGASRGRVSLGVSATRTPEDSLMTRSPGNLHRSDEGSPFVTSGGGSWASRTTTALARDAMQQKGKAFAHLSPRREIVADTSRDDPEMSSQAKMRYSPKRGQWVAAGKQDDEQDGNKALSTDNLSADKQPIKVEMETTTSTAFLGHSPSASKVEHSARNPFDFTFLQPVPTTIPVTSSPMQTKQQAGLGLGRPGLGKPKRNSSGTAANDPSAAQDSPRDKRRMTSSENESLAGVFPTLFISKRGGPANNQGSQTLKSNAPSRPLASSALSHGEPMPNPFLSPPSTTDLVERLEPGRRVVSEPIPIIDAPAEAVATGFANFISNSRIVSDPTPLPKLQQNVNNATRKRNRNKQAKKGFPNPEPVVHNWTSLKEKFEFPTLPVASGSGSKNNGGDDKIQLYDTKSDMTERPIFTKPDTNRKPTITKPALNEKQPRPDDTKPKTKLALHDSLPGSNVTHSQVSSAARHQRDEPPHTRLTNSYENKITQNKLKNDSTYKHTRSPYDDNDKTQTTDGTAKSDQDHINVPAARRGSDSQARDRKRVDKVNSTSPSAWIRAKQQPAEQSPSKFAGHIYDVSSTGHTLI</sequence>
<dbReference type="OrthoDB" id="2596986at2759"/>
<reference evidence="2" key="1">
    <citation type="submission" date="2020-04" db="EMBL/GenBank/DDBJ databases">
        <title>Analysis of mating type loci in Filobasidium floriforme.</title>
        <authorList>
            <person name="Nowrousian M."/>
        </authorList>
    </citation>
    <scope>NUCLEOTIDE SEQUENCE</scope>
    <source>
        <strain evidence="2">CBS 6242</strain>
    </source>
</reference>
<feature type="region of interest" description="Disordered" evidence="1">
    <location>
        <begin position="1"/>
        <end position="53"/>
    </location>
</feature>
<organism evidence="2 3">
    <name type="scientific">Filobasidium floriforme</name>
    <dbReference type="NCBI Taxonomy" id="5210"/>
    <lineage>
        <taxon>Eukaryota</taxon>
        <taxon>Fungi</taxon>
        <taxon>Dikarya</taxon>
        <taxon>Basidiomycota</taxon>
        <taxon>Agaricomycotina</taxon>
        <taxon>Tremellomycetes</taxon>
        <taxon>Filobasidiales</taxon>
        <taxon>Filobasidiaceae</taxon>
        <taxon>Filobasidium</taxon>
    </lineage>
</organism>
<dbReference type="Proteomes" id="UP000812966">
    <property type="component" value="Unassembled WGS sequence"/>
</dbReference>
<feature type="region of interest" description="Disordered" evidence="1">
    <location>
        <begin position="704"/>
        <end position="737"/>
    </location>
</feature>
<feature type="compositionally biased region" description="Polar residues" evidence="1">
    <location>
        <begin position="620"/>
        <end position="629"/>
    </location>
</feature>
<feature type="compositionally biased region" description="Low complexity" evidence="1">
    <location>
        <begin position="630"/>
        <end position="643"/>
    </location>
</feature>
<feature type="compositionally biased region" description="Basic and acidic residues" evidence="1">
    <location>
        <begin position="803"/>
        <end position="812"/>
    </location>
</feature>
<feature type="compositionally biased region" description="Polar residues" evidence="1">
    <location>
        <begin position="823"/>
        <end position="836"/>
    </location>
</feature>
<evidence type="ECO:0000256" key="1">
    <source>
        <dbReference type="SAM" id="MobiDB-lite"/>
    </source>
</evidence>
<accession>A0A8K0JDY7</accession>
<feature type="compositionally biased region" description="Basic and acidic residues" evidence="1">
    <location>
        <begin position="326"/>
        <end position="339"/>
    </location>
</feature>
<comment type="caution">
    <text evidence="2">The sequence shown here is derived from an EMBL/GenBank/DDBJ whole genome shotgun (WGS) entry which is preliminary data.</text>
</comment>
<name>A0A8K0JDY7_9TREE</name>
<evidence type="ECO:0000313" key="3">
    <source>
        <dbReference type="Proteomes" id="UP000812966"/>
    </source>
</evidence>
<feature type="compositionally biased region" description="Basic residues" evidence="1">
    <location>
        <begin position="717"/>
        <end position="727"/>
    </location>
</feature>
<feature type="compositionally biased region" description="Low complexity" evidence="1">
    <location>
        <begin position="349"/>
        <end position="359"/>
    </location>
</feature>
<feature type="compositionally biased region" description="Basic and acidic residues" evidence="1">
    <location>
        <begin position="97"/>
        <end position="113"/>
    </location>
</feature>
<feature type="compositionally biased region" description="Basic and acidic residues" evidence="1">
    <location>
        <begin position="446"/>
        <end position="459"/>
    </location>
</feature>
<dbReference type="EMBL" id="JABELV010000358">
    <property type="protein sequence ID" value="KAG7527270.1"/>
    <property type="molecule type" value="Genomic_DNA"/>
</dbReference>